<dbReference type="InterPro" id="IPR020845">
    <property type="entry name" value="AMP-binding_CS"/>
</dbReference>
<dbReference type="PANTHER" id="PTHR24096">
    <property type="entry name" value="LONG-CHAIN-FATTY-ACID--COA LIGASE"/>
    <property type="match status" value="1"/>
</dbReference>
<reference evidence="2" key="1">
    <citation type="journal article" date="2021" name="Front. Microbiol.">
        <title>Comprehensive Comparative Genomics and Phenotyping of Methylobacterium Species.</title>
        <authorList>
            <person name="Alessa O."/>
            <person name="Ogura Y."/>
            <person name="Fujitani Y."/>
            <person name="Takami H."/>
            <person name="Hayashi T."/>
            <person name="Sahin N."/>
            <person name="Tani A."/>
        </authorList>
    </citation>
    <scope>NUCLEOTIDE SEQUENCE</scope>
    <source>
        <strain evidence="2">KCTC 52305</strain>
    </source>
</reference>
<dbReference type="InterPro" id="IPR000873">
    <property type="entry name" value="AMP-dep_synth/lig_dom"/>
</dbReference>
<dbReference type="PANTHER" id="PTHR24096:SF420">
    <property type="entry name" value="LONG-CHAIN-FATTY-ACID--COA LIGASE-RELATED"/>
    <property type="match status" value="1"/>
</dbReference>
<evidence type="ECO:0000313" key="2">
    <source>
        <dbReference type="EMBL" id="GJD49331.1"/>
    </source>
</evidence>
<proteinExistence type="predicted"/>
<evidence type="ECO:0000259" key="1">
    <source>
        <dbReference type="Pfam" id="PF00501"/>
    </source>
</evidence>
<dbReference type="Gene3D" id="3.40.50.12780">
    <property type="entry name" value="N-terminal domain of ligase-like"/>
    <property type="match status" value="1"/>
</dbReference>
<keyword evidence="3" id="KW-1185">Reference proteome</keyword>
<sequence>MAASLPRPGAHAFAARPDGSLLVTATTPLPPYPERLTAHLVRHAAESPDRTFLARRRGGGDWERLTYGEALARVERLGAALVARGLSAERPLMILSGNSLAHALLSLAALHVGAAVAPVSPAYSTVSQDHARLRAIVELLTPGLVFADEGRAYARAIAAAVPAGTEVAVGDRAEIGRPATRLGDLAAGWPVAGEPAAGAPAVARAHAAVGPDTVAKLLFTSGSTGVPKAVINTHRMLAANQAMLAARFPVLAEEPPVMVDWLPWHHTFGGNHNFNLVLANGGTLYIDEGRPTPAAIHETVRTLREVAPTLYLTVPKGFEALVPHLRADRALRETFFSRLRMTFFAASGLPQPVWDAIDALALDTIGRRVPMITGLGATETAPLALVTDDRPGRAGQVGLPAAGVALKVAPVGAKREARVRGPNVTPGYWRRPGLTAAAFDEEGFYRLGDALVPVDPDDPQAGFAFDGRLNEDFKLTTGIWVSVGPLRAAFLDAFQPLVRDVAIAGEGRDEVAALVFPDLAACRDLCGAPGDDGAVLAHPAVRGAFAARLAAFARGATGSSNRVARLLLLAEPPALDRDEVTDKGSINQRGVLRGRAEAVALLYAEPFAPALVTPEPA</sequence>
<dbReference type="Pfam" id="PF00501">
    <property type="entry name" value="AMP-binding"/>
    <property type="match status" value="1"/>
</dbReference>
<name>A0ABQ4QWA1_9HYPH</name>
<dbReference type="Proteomes" id="UP001055167">
    <property type="component" value="Unassembled WGS sequence"/>
</dbReference>
<evidence type="ECO:0000313" key="3">
    <source>
        <dbReference type="Proteomes" id="UP001055167"/>
    </source>
</evidence>
<dbReference type="EMBL" id="BPQH01000005">
    <property type="protein sequence ID" value="GJD49331.1"/>
    <property type="molecule type" value="Genomic_DNA"/>
</dbReference>
<gene>
    <name evidence="2" type="primary">car</name>
    <name evidence="2" type="ORF">OPKNFCMD_2061</name>
</gene>
<dbReference type="RefSeq" id="WP_128565300.1">
    <property type="nucleotide sequence ID" value="NZ_BPQH01000005.1"/>
</dbReference>
<dbReference type="InterPro" id="IPR042099">
    <property type="entry name" value="ANL_N_sf"/>
</dbReference>
<protein>
    <submittedName>
        <fullName evidence="2">Carboxylic acid reductase</fullName>
    </submittedName>
</protein>
<dbReference type="SUPFAM" id="SSF56801">
    <property type="entry name" value="Acetyl-CoA synthetase-like"/>
    <property type="match status" value="1"/>
</dbReference>
<organism evidence="2 3">
    <name type="scientific">Methylobacterium crusticola</name>
    <dbReference type="NCBI Taxonomy" id="1697972"/>
    <lineage>
        <taxon>Bacteria</taxon>
        <taxon>Pseudomonadati</taxon>
        <taxon>Pseudomonadota</taxon>
        <taxon>Alphaproteobacteria</taxon>
        <taxon>Hyphomicrobiales</taxon>
        <taxon>Methylobacteriaceae</taxon>
        <taxon>Methylobacterium</taxon>
    </lineage>
</organism>
<comment type="caution">
    <text evidence="2">The sequence shown here is derived from an EMBL/GenBank/DDBJ whole genome shotgun (WGS) entry which is preliminary data.</text>
</comment>
<reference evidence="2" key="2">
    <citation type="submission" date="2021-08" db="EMBL/GenBank/DDBJ databases">
        <authorList>
            <person name="Tani A."/>
            <person name="Ola A."/>
            <person name="Ogura Y."/>
            <person name="Katsura K."/>
            <person name="Hayashi T."/>
        </authorList>
    </citation>
    <scope>NUCLEOTIDE SEQUENCE</scope>
    <source>
        <strain evidence="2">KCTC 52305</strain>
    </source>
</reference>
<accession>A0ABQ4QWA1</accession>
<feature type="domain" description="AMP-dependent synthetase/ligase" evidence="1">
    <location>
        <begin position="42"/>
        <end position="429"/>
    </location>
</feature>
<dbReference type="PROSITE" id="PS00455">
    <property type="entry name" value="AMP_BINDING"/>
    <property type="match status" value="1"/>
</dbReference>